<sequence>MSETGTTQPANIEGFDPNILFAHGFDLGTADLIQGGSFEEVFGRTAISLLLYLKDENGKTPFAGVVVVLPPTSVTTLTADSVYEALASGYLALTGTALNDKGSEFVNRMTHVVNSPTLDVADLEATVTAQGQQRLVAIAEASLYRDDTIEEPAAFGVSAVRTSEDSWVPHVARLCHFIVSAVQATMGYAVVHLDETPATKPNNVDLLTSVDGCYVAVLASEPDAKDKVEQNAQRWVSLVLRGEMASVVAEIEEMQLSDINRLHLLAQLCIRAGKIDDALNALTQLTLHSSSMDATNLIQASWLAHKAGNNSLALTLLPADPSVVSKVMWIEQGLELVTLLHENTLIARYDGRLAELCPNSSHLRENRDRRLLMSCRDSTLDAKSEISTAGLTERHLEILDGVLSPKRGYDAVIENAQSWGREWFELAVICCAMQAWQLGNFQDAADAASLITTSDIYGRQATQLTLFSVRAMMLREEISHDERDFYLERLKSVFRYVARHTEDSSIRAGVSRLLSVESCGDIGVPIVAVIMLDLASDGVNLATRRTGAAEGGHEERSDDQAPTEEDIKTVVEECLKWLDEQGSGEHGVTILPKKLAAHPDHTIRFLTRLILMSAPQGEDVDVDFLETLVLLVCAMAPHATVERNADLQVLRLLAGQCATAGQYQRARNLAEQALLIGQGDAGRTRLAWHAFADAYHRSRNLTEALVGLVCAMATDAPVEKSDLWNETHTAIRILRDLGLFDLANEFMPGLKTLTADLGYDAENDARIVTLGLSLQLMKVESDSPEIGVIVEALSRSFKNAMHDRSLLFPLVVLMGQAIQRADAEKVEVSEDAREQLRVGLGLVGAQAAHLVQTVSTEAPSASDIADMFNQVQKGLYASDAPGDFAFVAVAARRLLSNSSAASGEDNAFAVELLADHAITLPEAPSPLECDWPIRYAQRLNETGLDVAFIGVDNSGELIVTYVSNGRVQCVEQPTHPVSFKLRLLAWLQDYPRNYGYIDPMDGHNEFYTTMEALDLRLPSSNALMVIAEPLLQQMTYNLGIAEPNEVGGFSRFHGTTSAIGMAPSLTWFSMVRSQARRSKTAYKAWISAEDGPEVEGPLDLALDRLKGTFDDFGFAVDTSRKLPRSMSDAGLAVVTAHGGLTAAGRFIHSIRDEDSLFESPSALASTLAGVEVVILFVCSGGRIDKHPLDNTSVGLPKLLLNNGCRAVVASPWPLDVKVTYRWLEPFLREWEAGATVLQATKRANEAVGRALGDDPQYSLAMTVFGDLLLTKGEGAD</sequence>
<protein>
    <submittedName>
        <fullName evidence="1">CHAT domain-containing protein</fullName>
    </submittedName>
</protein>
<reference evidence="1" key="1">
    <citation type="submission" date="2023-07" db="EMBL/GenBank/DDBJ databases">
        <title>Bioagumentation of soil contaminated with hydrocarbons using Pseudomonas poae 7b strain.</title>
        <authorList>
            <person name="Kumor A."/>
        </authorList>
    </citation>
    <scope>NUCLEOTIDE SEQUENCE</scope>
    <source>
        <strain evidence="1">7b</strain>
    </source>
</reference>
<evidence type="ECO:0000313" key="2">
    <source>
        <dbReference type="Proteomes" id="UP001244872"/>
    </source>
</evidence>
<keyword evidence="2" id="KW-1185">Reference proteome</keyword>
<evidence type="ECO:0000313" key="1">
    <source>
        <dbReference type="EMBL" id="MDR9878979.1"/>
    </source>
</evidence>
<dbReference type="Proteomes" id="UP001244872">
    <property type="component" value="Unassembled WGS sequence"/>
</dbReference>
<organism evidence="1 2">
    <name type="scientific">Pseudomonas allii</name>
    <dbReference type="NCBI Taxonomy" id="2740531"/>
    <lineage>
        <taxon>Bacteria</taxon>
        <taxon>Pseudomonadati</taxon>
        <taxon>Pseudomonadota</taxon>
        <taxon>Gammaproteobacteria</taxon>
        <taxon>Pseudomonadales</taxon>
        <taxon>Pseudomonadaceae</taxon>
        <taxon>Pseudomonas</taxon>
    </lineage>
</organism>
<comment type="caution">
    <text evidence="1">The sequence shown here is derived from an EMBL/GenBank/DDBJ whole genome shotgun (WGS) entry which is preliminary data.</text>
</comment>
<accession>A0ACC6LL16</accession>
<gene>
    <name evidence="1" type="ORF">RJC98_27685</name>
</gene>
<dbReference type="EMBL" id="JAVLRO010000015">
    <property type="protein sequence ID" value="MDR9878979.1"/>
    <property type="molecule type" value="Genomic_DNA"/>
</dbReference>
<name>A0ACC6LL16_9PSED</name>
<proteinExistence type="predicted"/>